<dbReference type="RefSeq" id="WP_011135201.1">
    <property type="nucleotide sequence ID" value="NZ_CP024028.1"/>
</dbReference>
<sequence>MDVLHSTWFWLAVIAAPAITAVGVLARLARREPPVELPPGVKPLGWDGDEEDAPSGEAEILPHGDRAPPKR</sequence>
<feature type="compositionally biased region" description="Basic and acidic residues" evidence="1">
    <location>
        <begin position="60"/>
        <end position="71"/>
    </location>
</feature>
<evidence type="ECO:0000313" key="5">
    <source>
        <dbReference type="EMBL" id="VEB41899.1"/>
    </source>
</evidence>
<reference evidence="3 6" key="1">
    <citation type="submission" date="2017-05" db="EMBL/GenBank/DDBJ databases">
        <title>Chromobacterium violaceum GHPS1 isolated from Hydrocarbon polluted soil in French Guiana display an awesome secondary metabolite arsenal and a battery of drug and heavy-metal-resistance and detoxification of xenobiotics proteins.</title>
        <authorList>
            <person name="Belbahri L."/>
        </authorList>
    </citation>
    <scope>NUCLEOTIDE SEQUENCE [LARGE SCALE GENOMIC DNA]</scope>
    <source>
        <strain evidence="3 6">GHPS1</strain>
    </source>
</reference>
<dbReference type="AlphaFoldDB" id="A0A1R0MU82"/>
<dbReference type="Proteomes" id="UP000254029">
    <property type="component" value="Unassembled WGS sequence"/>
</dbReference>
<dbReference type="Proteomes" id="UP000275777">
    <property type="component" value="Chromosome"/>
</dbReference>
<protein>
    <submittedName>
        <fullName evidence="3">Uncharacterized protein</fullName>
    </submittedName>
</protein>
<evidence type="ECO:0000313" key="6">
    <source>
        <dbReference type="Proteomes" id="UP000196342"/>
    </source>
</evidence>
<keyword evidence="2" id="KW-1133">Transmembrane helix</keyword>
<reference evidence="4 7" key="2">
    <citation type="submission" date="2018-06" db="EMBL/GenBank/DDBJ databases">
        <authorList>
            <consortium name="Pathogen Informatics"/>
            <person name="Doyle S."/>
        </authorList>
    </citation>
    <scope>NUCLEOTIDE SEQUENCE [LARGE SCALE GENOMIC DNA]</scope>
    <source>
        <strain evidence="4 7">NCTC8684</strain>
    </source>
</reference>
<evidence type="ECO:0000313" key="8">
    <source>
        <dbReference type="Proteomes" id="UP000275777"/>
    </source>
</evidence>
<keyword evidence="6" id="KW-1185">Reference proteome</keyword>
<dbReference type="GeneID" id="66367334"/>
<evidence type="ECO:0000256" key="2">
    <source>
        <dbReference type="SAM" id="Phobius"/>
    </source>
</evidence>
<keyword evidence="2" id="KW-0812">Transmembrane</keyword>
<accession>A0A202B6N7</accession>
<gene>
    <name evidence="3" type="ORF">CBW21_15445</name>
    <name evidence="4" type="ORF">NCTC8684_02334</name>
    <name evidence="5" type="ORF">NCTC9695_02341</name>
</gene>
<keyword evidence="2" id="KW-0472">Membrane</keyword>
<accession>A0A1R0MU82</accession>
<dbReference type="EMBL" id="LR134182">
    <property type="protein sequence ID" value="VEB41899.1"/>
    <property type="molecule type" value="Genomic_DNA"/>
</dbReference>
<evidence type="ECO:0000313" key="3">
    <source>
        <dbReference type="EMBL" id="OVE47062.1"/>
    </source>
</evidence>
<evidence type="ECO:0000313" key="4">
    <source>
        <dbReference type="EMBL" id="SUX33244.1"/>
    </source>
</evidence>
<dbReference type="OMA" id="DIFHSTW"/>
<feature type="region of interest" description="Disordered" evidence="1">
    <location>
        <begin position="34"/>
        <end position="71"/>
    </location>
</feature>
<evidence type="ECO:0000256" key="1">
    <source>
        <dbReference type="SAM" id="MobiDB-lite"/>
    </source>
</evidence>
<dbReference type="Proteomes" id="UP000196342">
    <property type="component" value="Unassembled WGS sequence"/>
</dbReference>
<reference evidence="5 8" key="3">
    <citation type="submission" date="2018-12" db="EMBL/GenBank/DDBJ databases">
        <authorList>
            <consortium name="Pathogen Informatics"/>
        </authorList>
    </citation>
    <scope>NUCLEOTIDE SEQUENCE [LARGE SCALE GENOMIC DNA]</scope>
    <source>
        <strain evidence="5 8">NCTC9695</strain>
    </source>
</reference>
<feature type="transmembrane region" description="Helical" evidence="2">
    <location>
        <begin position="6"/>
        <end position="26"/>
    </location>
</feature>
<evidence type="ECO:0000313" key="7">
    <source>
        <dbReference type="Proteomes" id="UP000254029"/>
    </source>
</evidence>
<dbReference type="EMBL" id="NHOO01000013">
    <property type="protein sequence ID" value="OVE47062.1"/>
    <property type="molecule type" value="Genomic_DNA"/>
</dbReference>
<dbReference type="EMBL" id="UIGR01000001">
    <property type="protein sequence ID" value="SUX33244.1"/>
    <property type="molecule type" value="Genomic_DNA"/>
</dbReference>
<proteinExistence type="predicted"/>
<organism evidence="3 6">
    <name type="scientific">Chromobacterium violaceum</name>
    <dbReference type="NCBI Taxonomy" id="536"/>
    <lineage>
        <taxon>Bacteria</taxon>
        <taxon>Pseudomonadati</taxon>
        <taxon>Pseudomonadota</taxon>
        <taxon>Betaproteobacteria</taxon>
        <taxon>Neisseriales</taxon>
        <taxon>Chromobacteriaceae</taxon>
        <taxon>Chromobacterium</taxon>
    </lineage>
</organism>
<name>A0A1R0MU82_CHRVL</name>